<evidence type="ECO:0000313" key="1">
    <source>
        <dbReference type="EMBL" id="PIC35766.1"/>
    </source>
</evidence>
<dbReference type="OrthoDB" id="5855605at2759"/>
<sequence>MLLLLPLLFHTSFGWPIETPKDPYDHFQFDLTFICRNSDRAEYNLVIEWWEWDVLTWNPLVNWGDEKITKTKFVRARAGSYSFSMDGAMDGDEPWSRGYAVYAEITHDCEQHGRTTNLELKINNRCTIEQKLCHYRIIYDITDKSGSKWINANGLRESPVSDEQITKLKYVRAPTGSYSFSIYGAMNGDEPWSNGYAPYAVITHDCNKYGRPTELEWTLLNRCSVGQKFCHYRIIYDITDKSGSHYIHANGFRQGKYIPFQDFKSEETQITFRFPKEDY</sequence>
<name>A0A2G5U920_9PELO</name>
<proteinExistence type="predicted"/>
<dbReference type="Proteomes" id="UP000230233">
    <property type="component" value="Chromosome IV"/>
</dbReference>
<gene>
    <name evidence="1" type="primary">Cni-R102.8</name>
    <name evidence="1" type="synonym">Cnig_chr_IV.g15018</name>
    <name evidence="1" type="ORF">B9Z55_015018</name>
</gene>
<dbReference type="AlphaFoldDB" id="A0A2G5U920"/>
<organism evidence="1 2">
    <name type="scientific">Caenorhabditis nigoni</name>
    <dbReference type="NCBI Taxonomy" id="1611254"/>
    <lineage>
        <taxon>Eukaryota</taxon>
        <taxon>Metazoa</taxon>
        <taxon>Ecdysozoa</taxon>
        <taxon>Nematoda</taxon>
        <taxon>Chromadorea</taxon>
        <taxon>Rhabditida</taxon>
        <taxon>Rhabditina</taxon>
        <taxon>Rhabditomorpha</taxon>
        <taxon>Rhabditoidea</taxon>
        <taxon>Rhabditidae</taxon>
        <taxon>Peloderinae</taxon>
        <taxon>Caenorhabditis</taxon>
    </lineage>
</organism>
<comment type="caution">
    <text evidence="1">The sequence shown here is derived from an EMBL/GenBank/DDBJ whole genome shotgun (WGS) entry which is preliminary data.</text>
</comment>
<evidence type="ECO:0000313" key="2">
    <source>
        <dbReference type="Proteomes" id="UP000230233"/>
    </source>
</evidence>
<dbReference type="PANTHER" id="PTHR21479">
    <property type="match status" value="1"/>
</dbReference>
<reference evidence="2" key="1">
    <citation type="submission" date="2017-10" db="EMBL/GenBank/DDBJ databases">
        <title>Rapid genome shrinkage in a self-fertile nematode reveals novel sperm competition proteins.</title>
        <authorList>
            <person name="Yin D."/>
            <person name="Schwarz E.M."/>
            <person name="Thomas C.G."/>
            <person name="Felde R.L."/>
            <person name="Korf I.F."/>
            <person name="Cutter A.D."/>
            <person name="Schartner C.M."/>
            <person name="Ralston E.J."/>
            <person name="Meyer B.J."/>
            <person name="Haag E.S."/>
        </authorList>
    </citation>
    <scope>NUCLEOTIDE SEQUENCE [LARGE SCALE GENOMIC DNA]</scope>
    <source>
        <strain evidence="2">JU1422</strain>
    </source>
</reference>
<accession>A0A2G5U920</accession>
<dbReference type="STRING" id="1611254.A0A2G5U920"/>
<dbReference type="EMBL" id="PDUG01000004">
    <property type="protein sequence ID" value="PIC35766.1"/>
    <property type="molecule type" value="Genomic_DNA"/>
</dbReference>
<protein>
    <submittedName>
        <fullName evidence="1">Uncharacterized protein</fullName>
    </submittedName>
</protein>
<keyword evidence="2" id="KW-1185">Reference proteome</keyword>
<dbReference type="PANTHER" id="PTHR21479:SF9">
    <property type="entry name" value="OOCYTE-SECRETED PROTEIN 2-RELATED"/>
    <property type="match status" value="1"/>
</dbReference>